<dbReference type="Proteomes" id="UP001458880">
    <property type="component" value="Unassembled WGS sequence"/>
</dbReference>
<reference evidence="1 2" key="1">
    <citation type="journal article" date="2024" name="BMC Genomics">
        <title>De novo assembly and annotation of Popillia japonica's genome with initial clues to its potential as an invasive pest.</title>
        <authorList>
            <person name="Cucini C."/>
            <person name="Boschi S."/>
            <person name="Funari R."/>
            <person name="Cardaioli E."/>
            <person name="Iannotti N."/>
            <person name="Marturano G."/>
            <person name="Paoli F."/>
            <person name="Bruttini M."/>
            <person name="Carapelli A."/>
            <person name="Frati F."/>
            <person name="Nardi F."/>
        </authorList>
    </citation>
    <scope>NUCLEOTIDE SEQUENCE [LARGE SCALE GENOMIC DNA]</scope>
    <source>
        <strain evidence="1">DMR45628</strain>
    </source>
</reference>
<comment type="caution">
    <text evidence="1">The sequence shown here is derived from an EMBL/GenBank/DDBJ whole genome shotgun (WGS) entry which is preliminary data.</text>
</comment>
<protein>
    <submittedName>
        <fullName evidence="1">Uncharacterized protein</fullName>
    </submittedName>
</protein>
<sequence length="89" mass="10246">MSVTYLAQGNSTNAIWSCKAMLPHNTTDSPPKVTREQKLQGMEKLWNLEDALHCEEILAFFYTLAVKECNFDQEEDDEAQKNCTIWMSL</sequence>
<evidence type="ECO:0000313" key="1">
    <source>
        <dbReference type="EMBL" id="KAK9747368.1"/>
    </source>
</evidence>
<name>A0AAW1MII6_POPJA</name>
<organism evidence="1 2">
    <name type="scientific">Popillia japonica</name>
    <name type="common">Japanese beetle</name>
    <dbReference type="NCBI Taxonomy" id="7064"/>
    <lineage>
        <taxon>Eukaryota</taxon>
        <taxon>Metazoa</taxon>
        <taxon>Ecdysozoa</taxon>
        <taxon>Arthropoda</taxon>
        <taxon>Hexapoda</taxon>
        <taxon>Insecta</taxon>
        <taxon>Pterygota</taxon>
        <taxon>Neoptera</taxon>
        <taxon>Endopterygota</taxon>
        <taxon>Coleoptera</taxon>
        <taxon>Polyphaga</taxon>
        <taxon>Scarabaeiformia</taxon>
        <taxon>Scarabaeidae</taxon>
        <taxon>Rutelinae</taxon>
        <taxon>Popillia</taxon>
    </lineage>
</organism>
<dbReference type="AlphaFoldDB" id="A0AAW1MII6"/>
<keyword evidence="2" id="KW-1185">Reference proteome</keyword>
<evidence type="ECO:0000313" key="2">
    <source>
        <dbReference type="Proteomes" id="UP001458880"/>
    </source>
</evidence>
<gene>
    <name evidence="1" type="ORF">QE152_g5397</name>
</gene>
<proteinExistence type="predicted"/>
<dbReference type="EMBL" id="JASPKY010000031">
    <property type="protein sequence ID" value="KAK9747368.1"/>
    <property type="molecule type" value="Genomic_DNA"/>
</dbReference>
<accession>A0AAW1MII6</accession>